<dbReference type="ESTHER" id="9delt-s7u937">
    <property type="family name" value="CarbLipBact_2"/>
</dbReference>
<dbReference type="GO" id="GO:0052689">
    <property type="term" value="F:carboxylic ester hydrolase activity"/>
    <property type="evidence" value="ECO:0007669"/>
    <property type="project" value="InterPro"/>
</dbReference>
<dbReference type="STRING" id="1121439.dsat_1599"/>
<dbReference type="eggNOG" id="COG1647">
    <property type="taxonomic scope" value="Bacteria"/>
</dbReference>
<dbReference type="SUPFAM" id="SSF53474">
    <property type="entry name" value="alpha/beta-Hydrolases"/>
    <property type="match status" value="1"/>
</dbReference>
<feature type="active site" description="Charge relay system" evidence="1">
    <location>
        <position position="227"/>
    </location>
</feature>
<evidence type="ECO:0000313" key="4">
    <source>
        <dbReference type="EMBL" id="EPR30459.1"/>
    </source>
</evidence>
<proteinExistence type="predicted"/>
<dbReference type="InterPro" id="IPR000073">
    <property type="entry name" value="AB_hydrolase_1"/>
</dbReference>
<dbReference type="Proteomes" id="UP000014975">
    <property type="component" value="Unassembled WGS sequence"/>
</dbReference>
<dbReference type="PATRIC" id="fig|1121439.3.peg.2986"/>
<dbReference type="Gene3D" id="3.40.50.1820">
    <property type="entry name" value="alpha/beta hydrolase"/>
    <property type="match status" value="1"/>
</dbReference>
<feature type="domain" description="AB hydrolase-1" evidence="3">
    <location>
        <begin position="10"/>
        <end position="228"/>
    </location>
</feature>
<dbReference type="EMBL" id="ATHI01000032">
    <property type="protein sequence ID" value="EPR30459.1"/>
    <property type="molecule type" value="Genomic_DNA"/>
</dbReference>
<sequence>MSNAIRPACLLLHGFTGTPFEVAPLARALRERGFAVETPLLPGHGTTLAECDRATWADWSRSAREAFDRLAALGGPVFAAGLSMGGSLCLQLGRERSPAGIACLAAPLRLYRLMPFIAKDPRLPFVGLMRHVRPIWPVPPKTRESLAIAPWEGYEGGTPLNALHSLMHGLADLRRNLGSVRVPLLVAQCPTDTTVNARDAFAIRRETSSAVKRLVWLPIEERVTGHHLVTTHCETRELVAGLVAGFFTELLSDDGHAQS</sequence>
<dbReference type="InterPro" id="IPR012354">
    <property type="entry name" value="Esterase_lipase"/>
</dbReference>
<protein>
    <submittedName>
        <fullName evidence="4">Putative carboxylesterase</fullName>
    </submittedName>
</protein>
<evidence type="ECO:0000256" key="1">
    <source>
        <dbReference type="PIRSR" id="PIRSR017388-1"/>
    </source>
</evidence>
<feature type="binding site" evidence="2">
    <location>
        <position position="15"/>
    </location>
    <ligand>
        <name>substrate</name>
    </ligand>
</feature>
<feature type="active site" description="Nucleophile" evidence="1">
    <location>
        <position position="83"/>
    </location>
</feature>
<evidence type="ECO:0000259" key="3">
    <source>
        <dbReference type="Pfam" id="PF12697"/>
    </source>
</evidence>
<comment type="caution">
    <text evidence="4">The sequence shown here is derived from an EMBL/GenBank/DDBJ whole genome shotgun (WGS) entry which is preliminary data.</text>
</comment>
<organism evidence="4 5">
    <name type="scientific">Alkalidesulfovibrio alkalitolerans DSM 16529</name>
    <dbReference type="NCBI Taxonomy" id="1121439"/>
    <lineage>
        <taxon>Bacteria</taxon>
        <taxon>Pseudomonadati</taxon>
        <taxon>Thermodesulfobacteriota</taxon>
        <taxon>Desulfovibrionia</taxon>
        <taxon>Desulfovibrionales</taxon>
        <taxon>Desulfovibrionaceae</taxon>
        <taxon>Alkalidesulfovibrio</taxon>
    </lineage>
</organism>
<dbReference type="OrthoDB" id="9786110at2"/>
<dbReference type="Pfam" id="PF12697">
    <property type="entry name" value="Abhydrolase_6"/>
    <property type="match status" value="1"/>
</dbReference>
<evidence type="ECO:0000313" key="5">
    <source>
        <dbReference type="Proteomes" id="UP000014975"/>
    </source>
</evidence>
<accession>S7U937</accession>
<dbReference type="PIRSF" id="PIRSF017388">
    <property type="entry name" value="Esterase_lipase"/>
    <property type="match status" value="1"/>
</dbReference>
<keyword evidence="5" id="KW-1185">Reference proteome</keyword>
<feature type="binding site" evidence="2">
    <location>
        <position position="84"/>
    </location>
    <ligand>
        <name>substrate</name>
    </ligand>
</feature>
<feature type="active site" description="Charge relay system" evidence="1">
    <location>
        <position position="192"/>
    </location>
</feature>
<name>S7U937_9BACT</name>
<dbReference type="AlphaFoldDB" id="S7U937"/>
<reference evidence="4 5" key="1">
    <citation type="journal article" date="2013" name="Genome Announc.">
        <title>Draft genome sequences for three mercury-methylating, sulfate-reducing bacteria.</title>
        <authorList>
            <person name="Brown S.D."/>
            <person name="Hurt R.A.Jr."/>
            <person name="Gilmour C.C."/>
            <person name="Elias D.A."/>
        </authorList>
    </citation>
    <scope>NUCLEOTIDE SEQUENCE [LARGE SCALE GENOMIC DNA]</scope>
    <source>
        <strain evidence="4 5">DSM 16529</strain>
    </source>
</reference>
<dbReference type="RefSeq" id="WP_020888295.1">
    <property type="nucleotide sequence ID" value="NZ_ATHI01000032.1"/>
</dbReference>
<gene>
    <name evidence="4" type="ORF">dsat_1599</name>
</gene>
<evidence type="ECO:0000256" key="2">
    <source>
        <dbReference type="PIRSR" id="PIRSR017388-2"/>
    </source>
</evidence>
<dbReference type="InterPro" id="IPR029058">
    <property type="entry name" value="AB_hydrolase_fold"/>
</dbReference>